<evidence type="ECO:0000313" key="5">
    <source>
        <dbReference type="Proteomes" id="UP001301769"/>
    </source>
</evidence>
<feature type="region of interest" description="Disordered" evidence="1">
    <location>
        <begin position="193"/>
        <end position="276"/>
    </location>
</feature>
<feature type="transmembrane region" description="Helical" evidence="2">
    <location>
        <begin position="667"/>
        <end position="688"/>
    </location>
</feature>
<accession>A0AAN6Y2Q4</accession>
<keyword evidence="2" id="KW-0812">Transmembrane</keyword>
<dbReference type="PANTHER" id="PTHR34502">
    <property type="entry name" value="DUF6594 DOMAIN-CONTAINING PROTEIN-RELATED"/>
    <property type="match status" value="1"/>
</dbReference>
<dbReference type="Proteomes" id="UP001301769">
    <property type="component" value="Unassembled WGS sequence"/>
</dbReference>
<comment type="caution">
    <text evidence="4">The sequence shown here is derived from an EMBL/GenBank/DDBJ whole genome shotgun (WGS) entry which is preliminary data.</text>
</comment>
<reference evidence="4" key="1">
    <citation type="journal article" date="2023" name="Mol. Phylogenet. Evol.">
        <title>Genome-scale phylogeny and comparative genomics of the fungal order Sordariales.</title>
        <authorList>
            <person name="Hensen N."/>
            <person name="Bonometti L."/>
            <person name="Westerberg I."/>
            <person name="Brannstrom I.O."/>
            <person name="Guillou S."/>
            <person name="Cros-Aarteil S."/>
            <person name="Calhoun S."/>
            <person name="Haridas S."/>
            <person name="Kuo A."/>
            <person name="Mondo S."/>
            <person name="Pangilinan J."/>
            <person name="Riley R."/>
            <person name="LaButti K."/>
            <person name="Andreopoulos B."/>
            <person name="Lipzen A."/>
            <person name="Chen C."/>
            <person name="Yan M."/>
            <person name="Daum C."/>
            <person name="Ng V."/>
            <person name="Clum A."/>
            <person name="Steindorff A."/>
            <person name="Ohm R.A."/>
            <person name="Martin F."/>
            <person name="Silar P."/>
            <person name="Natvig D.O."/>
            <person name="Lalanne C."/>
            <person name="Gautier V."/>
            <person name="Ament-Velasquez S.L."/>
            <person name="Kruys A."/>
            <person name="Hutchinson M.I."/>
            <person name="Powell A.J."/>
            <person name="Barry K."/>
            <person name="Miller A.N."/>
            <person name="Grigoriev I.V."/>
            <person name="Debuchy R."/>
            <person name="Gladieux P."/>
            <person name="Hiltunen Thoren M."/>
            <person name="Johannesson H."/>
        </authorList>
    </citation>
    <scope>NUCLEOTIDE SEQUENCE</scope>
    <source>
        <strain evidence="4">PSN293</strain>
    </source>
</reference>
<evidence type="ECO:0000259" key="3">
    <source>
        <dbReference type="Pfam" id="PF20237"/>
    </source>
</evidence>
<feature type="region of interest" description="Disordered" evidence="1">
    <location>
        <begin position="532"/>
        <end position="570"/>
    </location>
</feature>
<sequence length="748" mass="81321">MSPLRSSTYLPDHADVTSSHLTLRVPDGPQTEDEDGQGSAAGDLPLRKFAVSPVDKRSEASFGPETRTHVGQRRHSRSVSADIQRPRSAGRRLTTGDKSVMSRSRGGSPVMRRINSSYGPRPVTVEETEVKESTQAVRSEFVGEFPWPETDRISSTIFITKTPVITEIGKILSGSPKEEVDPVFLLELTQHEKQDLETPSGPDSPSADTPVPTFDRSAPVAINRRRGHSAKNSVERLSPRSQSSFTSNEGSSQQSLAETTDTTPDPSICGDAAHTGLGLSTGVVTRRSSISRAIENELRGQPRKNRHMSSKSLEVYTPGWRYGTPEMSRGQAKLPILSPNELQPRPVVPGLGHPKHLPRAEKLPVSGYELLAAKLSAPGARPRPLSAGLMGNATEASGRQDPQIRPIYRRFEALNHRLLLHLQDELSELEEHLHRLDTADTQTRRLQGGILPASRRAESVAAGELQWHKTDILAKIGAKLNQYNQALASFSQTQQLKPAHASDIEVYRLFLSTHRPIADNETRFLDTAEDLVSLSKPPGTKPYDSSSLPTSRSSSRDPSDQEAVPKPIPRRLTKHVSLPASPSPHHAAGAVLPVPRQAGGVGIKNSKLKRENTAGLNKEIQAEQQVKISLPGISAFDKWNALLAFLAGILPMLLFRMFSFGDFAARMMVVGVIVGVMGILGSAFLTLAGKRWENQGPFGSGRFGWMGHGQQNNQQQLGQLTFACTSISDVGVALGVYAAFMGVVAVLF</sequence>
<reference evidence="4" key="2">
    <citation type="submission" date="2023-05" db="EMBL/GenBank/DDBJ databases">
        <authorList>
            <consortium name="Lawrence Berkeley National Laboratory"/>
            <person name="Steindorff A."/>
            <person name="Hensen N."/>
            <person name="Bonometti L."/>
            <person name="Westerberg I."/>
            <person name="Brannstrom I.O."/>
            <person name="Guillou S."/>
            <person name="Cros-Aarteil S."/>
            <person name="Calhoun S."/>
            <person name="Haridas S."/>
            <person name="Kuo A."/>
            <person name="Mondo S."/>
            <person name="Pangilinan J."/>
            <person name="Riley R."/>
            <person name="Labutti K."/>
            <person name="Andreopoulos B."/>
            <person name="Lipzen A."/>
            <person name="Chen C."/>
            <person name="Yanf M."/>
            <person name="Daum C."/>
            <person name="Ng V."/>
            <person name="Clum A."/>
            <person name="Ohm R."/>
            <person name="Martin F."/>
            <person name="Silar P."/>
            <person name="Natvig D."/>
            <person name="Lalanne C."/>
            <person name="Gautier V."/>
            <person name="Ament-Velasquez S.L."/>
            <person name="Kruys A."/>
            <person name="Hutchinson M.I."/>
            <person name="Powell A.J."/>
            <person name="Barry K."/>
            <person name="Miller A.N."/>
            <person name="Grigoriev I.V."/>
            <person name="Debuchy R."/>
            <person name="Gladieux P."/>
            <person name="Thoren M.H."/>
            <person name="Johannesson H."/>
        </authorList>
    </citation>
    <scope>NUCLEOTIDE SEQUENCE</scope>
    <source>
        <strain evidence="4">PSN293</strain>
    </source>
</reference>
<evidence type="ECO:0000256" key="2">
    <source>
        <dbReference type="SAM" id="Phobius"/>
    </source>
</evidence>
<feature type="region of interest" description="Disordered" evidence="1">
    <location>
        <begin position="1"/>
        <end position="131"/>
    </location>
</feature>
<proteinExistence type="predicted"/>
<evidence type="ECO:0000256" key="1">
    <source>
        <dbReference type="SAM" id="MobiDB-lite"/>
    </source>
</evidence>
<protein>
    <recommendedName>
        <fullName evidence="3">DUF6594 domain-containing protein</fullName>
    </recommendedName>
</protein>
<keyword evidence="2" id="KW-1133">Transmembrane helix</keyword>
<dbReference type="EMBL" id="MU858180">
    <property type="protein sequence ID" value="KAK4210256.1"/>
    <property type="molecule type" value="Genomic_DNA"/>
</dbReference>
<feature type="compositionally biased region" description="Polar residues" evidence="1">
    <location>
        <begin position="239"/>
        <end position="265"/>
    </location>
</feature>
<feature type="compositionally biased region" description="Low complexity" evidence="1">
    <location>
        <begin position="544"/>
        <end position="553"/>
    </location>
</feature>
<keyword evidence="5" id="KW-1185">Reference proteome</keyword>
<feature type="transmembrane region" description="Helical" evidence="2">
    <location>
        <begin position="730"/>
        <end position="747"/>
    </location>
</feature>
<keyword evidence="2" id="KW-0472">Membrane</keyword>
<dbReference type="AlphaFoldDB" id="A0AAN6Y2Q4"/>
<dbReference type="Pfam" id="PF20237">
    <property type="entry name" value="DUF6594"/>
    <property type="match status" value="1"/>
</dbReference>
<name>A0AAN6Y2Q4_9PEZI</name>
<dbReference type="PANTHER" id="PTHR34502:SF6">
    <property type="entry name" value="DUF6594 DOMAIN-CONTAINING PROTEIN"/>
    <property type="match status" value="1"/>
</dbReference>
<feature type="transmembrane region" description="Helical" evidence="2">
    <location>
        <begin position="639"/>
        <end position="655"/>
    </location>
</feature>
<gene>
    <name evidence="4" type="ORF">QBC37DRAFT_377248</name>
</gene>
<feature type="domain" description="DUF6594" evidence="3">
    <location>
        <begin position="392"/>
        <end position="684"/>
    </location>
</feature>
<organism evidence="4 5">
    <name type="scientific">Rhypophila decipiens</name>
    <dbReference type="NCBI Taxonomy" id="261697"/>
    <lineage>
        <taxon>Eukaryota</taxon>
        <taxon>Fungi</taxon>
        <taxon>Dikarya</taxon>
        <taxon>Ascomycota</taxon>
        <taxon>Pezizomycotina</taxon>
        <taxon>Sordariomycetes</taxon>
        <taxon>Sordariomycetidae</taxon>
        <taxon>Sordariales</taxon>
        <taxon>Naviculisporaceae</taxon>
        <taxon>Rhypophila</taxon>
    </lineage>
</organism>
<evidence type="ECO:0000313" key="4">
    <source>
        <dbReference type="EMBL" id="KAK4210256.1"/>
    </source>
</evidence>
<dbReference type="InterPro" id="IPR046529">
    <property type="entry name" value="DUF6594"/>
</dbReference>